<dbReference type="PANTHER" id="PTHR46382">
    <property type="entry name" value="PHOSPHATIDATE CYTIDYLYLTRANSFERASE"/>
    <property type="match status" value="1"/>
</dbReference>
<evidence type="ECO:0000256" key="13">
    <source>
        <dbReference type="ARBA" id="ARBA00022989"/>
    </source>
</evidence>
<evidence type="ECO:0000256" key="18">
    <source>
        <dbReference type="ARBA" id="ARBA00029893"/>
    </source>
</evidence>
<dbReference type="EMBL" id="LR214972">
    <property type="protein sequence ID" value="VEU63472.1"/>
    <property type="molecule type" value="Genomic_DNA"/>
</dbReference>
<feature type="transmembrane region" description="Helical" evidence="24">
    <location>
        <begin position="80"/>
        <end position="96"/>
    </location>
</feature>
<reference evidence="25 26" key="1">
    <citation type="submission" date="2019-01" db="EMBL/GenBank/DDBJ databases">
        <authorList>
            <consortium name="Pathogen Informatics"/>
        </authorList>
    </citation>
    <scope>NUCLEOTIDE SEQUENCE [LARGE SCALE GENOMIC DNA]</scope>
    <source>
        <strain evidence="25 26">NCTC10118</strain>
    </source>
</reference>
<dbReference type="AlphaFoldDB" id="A0A449AER6"/>
<evidence type="ECO:0000313" key="25">
    <source>
        <dbReference type="EMBL" id="VEU63472.1"/>
    </source>
</evidence>
<evidence type="ECO:0000256" key="23">
    <source>
        <dbReference type="ARBA" id="ARBA00033406"/>
    </source>
</evidence>
<evidence type="ECO:0000256" key="2">
    <source>
        <dbReference type="ARBA" id="ARBA00004651"/>
    </source>
</evidence>
<feature type="transmembrane region" description="Helical" evidence="24">
    <location>
        <begin position="240"/>
        <end position="261"/>
    </location>
</feature>
<dbReference type="EC" id="2.7.7.41" evidence="6"/>
<sequence>MNIVQKNKNTLLKNRVVPGILMLIALAALLALHRFSFYHSINYGKEVVNALYVISSITIALIGFWVWYELSYTFLQNKKAAIIQAIIMTLAIPYWRSLYTAVNFEDRGETNPWIHVYFTAKMVIQDMAFDWWTGVFLILPILSFPIIRLILLLKEKNQILYKNFFINYLLYFITYLIILAMFKTYAALNAMRDGLYFIILCFSIAVAHDIGGFFGGMTFGHKLFKRKLAPAISPKKTIEGAIVGISAGILVIILFSVIYYYGFKANDQENLHINTDFISGIVHSLKIPGYYSRIIGITNFTILAPFFALTGDLYFSYLKRRMGIKDFSNILKGHGGILDRLDSIAFVFTLFFILSTVI</sequence>
<keyword evidence="15 24" id="KW-0472">Membrane</keyword>
<evidence type="ECO:0000256" key="16">
    <source>
        <dbReference type="ARBA" id="ARBA00023209"/>
    </source>
</evidence>
<comment type="similarity">
    <text evidence="5">Belongs to the CDS family.</text>
</comment>
<accession>A0A449AER6</accession>
<keyword evidence="26" id="KW-1185">Reference proteome</keyword>
<evidence type="ECO:0000256" key="20">
    <source>
        <dbReference type="ARBA" id="ARBA00032253"/>
    </source>
</evidence>
<evidence type="ECO:0000256" key="14">
    <source>
        <dbReference type="ARBA" id="ARBA00023098"/>
    </source>
</evidence>
<dbReference type="OrthoDB" id="9799199at2"/>
<comment type="catalytic activity">
    <reaction evidence="1">
        <text>a 1,2-diacyl-sn-glycero-3-phosphate + CTP + H(+) = a CDP-1,2-diacyl-sn-glycerol + diphosphate</text>
        <dbReference type="Rhea" id="RHEA:16229"/>
        <dbReference type="ChEBI" id="CHEBI:15378"/>
        <dbReference type="ChEBI" id="CHEBI:33019"/>
        <dbReference type="ChEBI" id="CHEBI:37563"/>
        <dbReference type="ChEBI" id="CHEBI:58332"/>
        <dbReference type="ChEBI" id="CHEBI:58608"/>
        <dbReference type="EC" id="2.7.7.41"/>
    </reaction>
</comment>
<dbReference type="PANTHER" id="PTHR46382:SF1">
    <property type="entry name" value="PHOSPHATIDATE CYTIDYLYLTRANSFERASE"/>
    <property type="match status" value="1"/>
</dbReference>
<name>A0A449AER6_9BACT</name>
<feature type="transmembrane region" description="Helical" evidence="24">
    <location>
        <begin position="16"/>
        <end position="35"/>
    </location>
</feature>
<feature type="transmembrane region" description="Helical" evidence="24">
    <location>
        <begin position="47"/>
        <end position="68"/>
    </location>
</feature>
<proteinExistence type="inferred from homology"/>
<comment type="subcellular location">
    <subcellularLocation>
        <location evidence="2">Cell membrane</location>
        <topology evidence="2">Multi-pass membrane protein</topology>
    </subcellularLocation>
</comment>
<evidence type="ECO:0000256" key="19">
    <source>
        <dbReference type="ARBA" id="ARBA00031825"/>
    </source>
</evidence>
<keyword evidence="9" id="KW-0444">Lipid biosynthesis</keyword>
<keyword evidence="10 25" id="KW-0808">Transferase</keyword>
<keyword evidence="17" id="KW-1208">Phospholipid metabolism</keyword>
<evidence type="ECO:0000256" key="6">
    <source>
        <dbReference type="ARBA" id="ARBA00012487"/>
    </source>
</evidence>
<organism evidence="25 26">
    <name type="scientific">Mycoplasmopsis bovirhinis</name>
    <dbReference type="NCBI Taxonomy" id="29553"/>
    <lineage>
        <taxon>Bacteria</taxon>
        <taxon>Bacillati</taxon>
        <taxon>Mycoplasmatota</taxon>
        <taxon>Mycoplasmoidales</taxon>
        <taxon>Metamycoplasmataceae</taxon>
        <taxon>Mycoplasmopsis</taxon>
    </lineage>
</organism>
<evidence type="ECO:0000256" key="1">
    <source>
        <dbReference type="ARBA" id="ARBA00001698"/>
    </source>
</evidence>
<dbReference type="GO" id="GO:0016024">
    <property type="term" value="P:CDP-diacylglycerol biosynthetic process"/>
    <property type="evidence" value="ECO:0007669"/>
    <property type="project" value="TreeGrafter"/>
</dbReference>
<feature type="transmembrane region" description="Helical" evidence="24">
    <location>
        <begin position="131"/>
        <end position="153"/>
    </location>
</feature>
<keyword evidence="13 24" id="KW-1133">Transmembrane helix</keyword>
<protein>
    <recommendedName>
        <fullName evidence="7">Phosphatidate cytidylyltransferase</fullName>
        <ecNumber evidence="6">2.7.7.41</ecNumber>
    </recommendedName>
    <alternativeName>
        <fullName evidence="20">CDP-DAG synthase</fullName>
    </alternativeName>
    <alternativeName>
        <fullName evidence="22">CDP-DG synthase</fullName>
    </alternativeName>
    <alternativeName>
        <fullName evidence="18">CDP-diacylglycerol synthase</fullName>
    </alternativeName>
    <alternativeName>
        <fullName evidence="21">CDP-diglyceride pyrophosphorylase</fullName>
    </alternativeName>
    <alternativeName>
        <fullName evidence="23">CDP-diglyceride synthase</fullName>
    </alternativeName>
    <alternativeName>
        <fullName evidence="19">CTP:phosphatidate cytidylyltransferase</fullName>
    </alternativeName>
</protein>
<evidence type="ECO:0000256" key="17">
    <source>
        <dbReference type="ARBA" id="ARBA00023264"/>
    </source>
</evidence>
<gene>
    <name evidence="25" type="primary">cdsA</name>
    <name evidence="25" type="ORF">NCTC10118_00495</name>
</gene>
<keyword evidence="8" id="KW-1003">Cell membrane</keyword>
<keyword evidence="11 24" id="KW-0812">Transmembrane</keyword>
<dbReference type="Pfam" id="PF01148">
    <property type="entry name" value="CTP_transf_1"/>
    <property type="match status" value="1"/>
</dbReference>
<keyword evidence="12 25" id="KW-0548">Nucleotidyltransferase</keyword>
<keyword evidence="16" id="KW-0594">Phospholipid biosynthesis</keyword>
<evidence type="ECO:0000313" key="26">
    <source>
        <dbReference type="Proteomes" id="UP000289952"/>
    </source>
</evidence>
<feature type="transmembrane region" description="Helical" evidence="24">
    <location>
        <begin position="294"/>
        <end position="317"/>
    </location>
</feature>
<feature type="transmembrane region" description="Helical" evidence="24">
    <location>
        <begin position="194"/>
        <end position="219"/>
    </location>
</feature>
<dbReference type="GO" id="GO:0004605">
    <property type="term" value="F:phosphatidate cytidylyltransferase activity"/>
    <property type="evidence" value="ECO:0007669"/>
    <property type="project" value="UniProtKB-EC"/>
</dbReference>
<evidence type="ECO:0000256" key="3">
    <source>
        <dbReference type="ARBA" id="ARBA00005119"/>
    </source>
</evidence>
<evidence type="ECO:0000256" key="11">
    <source>
        <dbReference type="ARBA" id="ARBA00022692"/>
    </source>
</evidence>
<evidence type="ECO:0000256" key="10">
    <source>
        <dbReference type="ARBA" id="ARBA00022679"/>
    </source>
</evidence>
<evidence type="ECO:0000256" key="15">
    <source>
        <dbReference type="ARBA" id="ARBA00023136"/>
    </source>
</evidence>
<dbReference type="GO" id="GO:0005886">
    <property type="term" value="C:plasma membrane"/>
    <property type="evidence" value="ECO:0007669"/>
    <property type="project" value="UniProtKB-SubCell"/>
</dbReference>
<evidence type="ECO:0000256" key="12">
    <source>
        <dbReference type="ARBA" id="ARBA00022695"/>
    </source>
</evidence>
<feature type="transmembrane region" description="Helical" evidence="24">
    <location>
        <begin position="165"/>
        <end position="188"/>
    </location>
</feature>
<dbReference type="Proteomes" id="UP000289952">
    <property type="component" value="Chromosome"/>
</dbReference>
<evidence type="ECO:0000256" key="5">
    <source>
        <dbReference type="ARBA" id="ARBA00010185"/>
    </source>
</evidence>
<evidence type="ECO:0000256" key="8">
    <source>
        <dbReference type="ARBA" id="ARBA00022475"/>
    </source>
</evidence>
<evidence type="ECO:0000256" key="9">
    <source>
        <dbReference type="ARBA" id="ARBA00022516"/>
    </source>
</evidence>
<comment type="pathway">
    <text evidence="3">Phospholipid metabolism; CDP-diacylglycerol biosynthesis; CDP-diacylglycerol from sn-glycerol 3-phosphate: step 3/3.</text>
</comment>
<dbReference type="RefSeq" id="WP_129621666.1">
    <property type="nucleotide sequence ID" value="NZ_LR214972.1"/>
</dbReference>
<evidence type="ECO:0000256" key="21">
    <source>
        <dbReference type="ARBA" id="ARBA00032396"/>
    </source>
</evidence>
<keyword evidence="14" id="KW-0443">Lipid metabolism</keyword>
<evidence type="ECO:0000256" key="24">
    <source>
        <dbReference type="SAM" id="Phobius"/>
    </source>
</evidence>
<evidence type="ECO:0000256" key="4">
    <source>
        <dbReference type="ARBA" id="ARBA00005189"/>
    </source>
</evidence>
<evidence type="ECO:0000256" key="7">
    <source>
        <dbReference type="ARBA" id="ARBA00019373"/>
    </source>
</evidence>
<evidence type="ECO:0000256" key="22">
    <source>
        <dbReference type="ARBA" id="ARBA00032743"/>
    </source>
</evidence>
<comment type="pathway">
    <text evidence="4">Lipid metabolism.</text>
</comment>